<feature type="compositionally biased region" description="Polar residues" evidence="1">
    <location>
        <begin position="8"/>
        <end position="26"/>
    </location>
</feature>
<dbReference type="PATRIC" id="fig|210.2441.peg.191"/>
<organism evidence="2 3">
    <name type="scientific">Helicobacter pylori</name>
    <name type="common">Campylobacter pylori</name>
    <dbReference type="NCBI Taxonomy" id="210"/>
    <lineage>
        <taxon>Bacteria</taxon>
        <taxon>Pseudomonadati</taxon>
        <taxon>Campylobacterota</taxon>
        <taxon>Epsilonproteobacteria</taxon>
        <taxon>Campylobacterales</taxon>
        <taxon>Helicobacteraceae</taxon>
        <taxon>Helicobacter</taxon>
    </lineage>
</organism>
<proteinExistence type="predicted"/>
<feature type="region of interest" description="Disordered" evidence="1">
    <location>
        <begin position="1"/>
        <end position="41"/>
    </location>
</feature>
<feature type="compositionally biased region" description="Basic and acidic residues" evidence="1">
    <location>
        <begin position="27"/>
        <end position="41"/>
    </location>
</feature>
<dbReference type="Proteomes" id="UP000078062">
    <property type="component" value="Chromosome"/>
</dbReference>
<gene>
    <name evidence="2" type="ORF">AA977_00925</name>
</gene>
<evidence type="ECO:0000256" key="1">
    <source>
        <dbReference type="SAM" id="MobiDB-lite"/>
    </source>
</evidence>
<dbReference type="EMBL" id="CP011486">
    <property type="protein sequence ID" value="ANH47814.1"/>
    <property type="molecule type" value="Genomic_DNA"/>
</dbReference>
<evidence type="ECO:0000313" key="2">
    <source>
        <dbReference type="EMBL" id="ANH47814.1"/>
    </source>
</evidence>
<reference evidence="2 3" key="1">
    <citation type="submission" date="2014-04" db="EMBL/GenBank/DDBJ databases">
        <title>Detecting global and local adaptation in a worldwide sample of Helicobacter pylori genomes.</title>
        <authorList>
            <person name="Montano V."/>
            <person name="Didelot X."/>
            <person name="Foll M."/>
            <person name="Linz B."/>
            <person name="Reinhardt R."/>
            <person name="Suerbaum S."/>
            <person name="Moodley Y."/>
            <person name="Jensen J.D."/>
        </authorList>
    </citation>
    <scope>NUCLEOTIDE SEQUENCE [LARGE SCALE GENOMIC DNA]</scope>
    <source>
        <strain evidence="2 3">K26A1</strain>
    </source>
</reference>
<name>A0A1A9HBF3_HELPX</name>
<accession>A0A1A9HBF3</accession>
<sequence>MFLAWDKNSVSKPFCNNHTKESTSQGVKHENQSKHKSEERYKKQAKKSFMGFLKLAIIKALKKKQSKRVLTC</sequence>
<evidence type="ECO:0000313" key="3">
    <source>
        <dbReference type="Proteomes" id="UP000078062"/>
    </source>
</evidence>
<dbReference type="AlphaFoldDB" id="A0A1A9HBF3"/>
<protein>
    <submittedName>
        <fullName evidence="2">Uncharacterized protein</fullName>
    </submittedName>
</protein>